<evidence type="ECO:0000259" key="13">
    <source>
        <dbReference type="PROSITE" id="PS50069"/>
    </source>
</evidence>
<dbReference type="FunFam" id="1.20.1310.10:FF:000022">
    <property type="entry name" value="Cullin-2 isoform 2"/>
    <property type="match status" value="1"/>
</dbReference>
<comment type="pathway">
    <text evidence="2">Protein modification; protein ubiquitination.</text>
</comment>
<dbReference type="FunFam" id="1.20.1310.10:FF:000016">
    <property type="entry name" value="Cullin 2"/>
    <property type="match status" value="1"/>
</dbReference>
<dbReference type="GO" id="GO:0031462">
    <property type="term" value="C:Cul2-RING ubiquitin ligase complex"/>
    <property type="evidence" value="ECO:0007669"/>
    <property type="project" value="UniProtKB-ARBA"/>
</dbReference>
<dbReference type="FunFam" id="3.30.230.130:FF:000003">
    <property type="entry name" value="Cullin 2"/>
    <property type="match status" value="1"/>
</dbReference>
<dbReference type="InterPro" id="IPR045093">
    <property type="entry name" value="Cullin"/>
</dbReference>
<evidence type="ECO:0000256" key="2">
    <source>
        <dbReference type="ARBA" id="ARBA00004906"/>
    </source>
</evidence>
<dbReference type="Pfam" id="PF26557">
    <property type="entry name" value="Cullin_AB"/>
    <property type="match status" value="1"/>
</dbReference>
<dbReference type="SUPFAM" id="SSF75632">
    <property type="entry name" value="Cullin homology domain"/>
    <property type="match status" value="1"/>
</dbReference>
<dbReference type="PANTHER" id="PTHR11932">
    <property type="entry name" value="CULLIN"/>
    <property type="match status" value="1"/>
</dbReference>
<dbReference type="InterPro" id="IPR036390">
    <property type="entry name" value="WH_DNA-bd_sf"/>
</dbReference>
<evidence type="ECO:0000256" key="10">
    <source>
        <dbReference type="ARBA" id="ARBA00069610"/>
    </source>
</evidence>
<dbReference type="InterPro" id="IPR016158">
    <property type="entry name" value="Cullin_homology"/>
</dbReference>
<feature type="domain" description="Cullin family profile" evidence="13">
    <location>
        <begin position="388"/>
        <end position="618"/>
    </location>
</feature>
<dbReference type="AlphaFoldDB" id="A0AAU9WSN9"/>
<proteinExistence type="inferred from homology"/>
<accession>A0AAU9WSN9</accession>
<evidence type="ECO:0000256" key="1">
    <source>
        <dbReference type="ARBA" id="ARBA00004123"/>
    </source>
</evidence>
<dbReference type="PROSITE" id="PS50069">
    <property type="entry name" value="CULLIN_2"/>
    <property type="match status" value="1"/>
</dbReference>
<dbReference type="FunFam" id="1.20.1310.10:FF:000012">
    <property type="entry name" value="Cullin 2"/>
    <property type="match status" value="1"/>
</dbReference>
<evidence type="ECO:0000313" key="15">
    <source>
        <dbReference type="Proteomes" id="UP001159428"/>
    </source>
</evidence>
<keyword evidence="6" id="KW-0833">Ubl conjugation pathway</keyword>
<dbReference type="InterPro" id="IPR019559">
    <property type="entry name" value="Cullin_neddylation_domain"/>
</dbReference>
<evidence type="ECO:0000256" key="11">
    <source>
        <dbReference type="PROSITE-ProRule" id="PRU00330"/>
    </source>
</evidence>
<dbReference type="SUPFAM" id="SSF46785">
    <property type="entry name" value="Winged helix' DNA-binding domain"/>
    <property type="match status" value="1"/>
</dbReference>
<comment type="subcellular location">
    <subcellularLocation>
        <location evidence="1">Nucleus</location>
    </subcellularLocation>
</comment>
<dbReference type="FunFam" id="1.10.10.10:FF:000014">
    <property type="entry name" value="Cullin 1"/>
    <property type="match status" value="1"/>
</dbReference>
<dbReference type="InterPro" id="IPR036388">
    <property type="entry name" value="WH-like_DNA-bd_sf"/>
</dbReference>
<evidence type="ECO:0000256" key="8">
    <source>
        <dbReference type="ARBA" id="ARBA00022990"/>
    </source>
</evidence>
<dbReference type="SMART" id="SM00884">
    <property type="entry name" value="Cullin_Nedd8"/>
    <property type="match status" value="1"/>
</dbReference>
<dbReference type="EMBL" id="CALNXJ010000020">
    <property type="protein sequence ID" value="CAH3124570.1"/>
    <property type="molecule type" value="Genomic_DNA"/>
</dbReference>
<evidence type="ECO:0000256" key="4">
    <source>
        <dbReference type="ARBA" id="ARBA00022499"/>
    </source>
</evidence>
<evidence type="ECO:0000256" key="7">
    <source>
        <dbReference type="ARBA" id="ARBA00022843"/>
    </source>
</evidence>
<comment type="similarity">
    <text evidence="3 11 12">Belongs to the cullin family.</text>
</comment>
<gene>
    <name evidence="14" type="ORF">PMEA_00011350</name>
</gene>
<evidence type="ECO:0000313" key="14">
    <source>
        <dbReference type="EMBL" id="CAH3124570.1"/>
    </source>
</evidence>
<sequence>MSLRPRVVNFDETWAKIRETLESVVTLKKIPRSVWNDRFSDVYALCVAFPEPLGEKLYAEVKSFLENHGQSLYEAVSGPDVDILRLYHNHWSQFSKGSLYMNLLFGYLNTHLKKQKQDYGEISPYSTSFSPDAMEEVMDIGALALDIWKRKMIEPLKETLIKHVLIEVKRDREGEDTHQNIVHETVLSFVEVQQYQSKGALHLYEEVFEKSLLKETKEYYRREAAELHCGNTCQAFISKVDIRIQDEDLRTRKFFHPVSYSRVIRECEARMVEDYIPYLQIECRQMVQEENTQYLSKLYTLLKHIPRGLQAMVTELEEHITKTGLQAIRSVKNENGPQQYVDELLGIHRKFSHLIKDTFRDDPAFISALDKACASLVNYRHDPKRSSKSPELLAKYCDSILKKSTKNLSDAELDEKLGDIIIIFKYIDDKDIFQKFYSKMLAKRLIHTLSVSMDAEEGMISRLKHACGYEYTNKLHRMFTDISISSDLNSSFNDFLSNAEVSLGVTFTLFVLQSGAWPLGQTSISPLSIPQELVKSVQMFEQFYNGRFNGRKLTWLQHLSTGEVKISYLKRPYFITVTTFQMAVILLFNEKTSLHFSEILEQTQLVERELVRTLQSLADVRLILLSEDADPTKCTYSLNMDFSSKRTKLKITAAVQRETPQDTEQTLSAVDDDRKMYLQAAIVRIMKSRKVLKHNALIQEVISQSSARFTPSIAMIKKCIEALIDKQYIERREGSKDEYTYMA</sequence>
<keyword evidence="9" id="KW-0539">Nucleus</keyword>
<evidence type="ECO:0000256" key="12">
    <source>
        <dbReference type="RuleBase" id="RU003829"/>
    </source>
</evidence>
<dbReference type="InterPro" id="IPR016159">
    <property type="entry name" value="Cullin_repeat-like_dom_sf"/>
</dbReference>
<dbReference type="InterPro" id="IPR059120">
    <property type="entry name" value="Cullin-like_AB"/>
</dbReference>
<dbReference type="GO" id="GO:0031981">
    <property type="term" value="C:nuclear lumen"/>
    <property type="evidence" value="ECO:0007669"/>
    <property type="project" value="UniProtKB-ARBA"/>
</dbReference>
<keyword evidence="7" id="KW-0832">Ubl conjugation</keyword>
<dbReference type="InterPro" id="IPR036317">
    <property type="entry name" value="Cullin_homology_sf"/>
</dbReference>
<keyword evidence="4" id="KW-1017">Isopeptide bond</keyword>
<dbReference type="GO" id="GO:0031625">
    <property type="term" value="F:ubiquitin protein ligase binding"/>
    <property type="evidence" value="ECO:0007669"/>
    <property type="project" value="InterPro"/>
</dbReference>
<dbReference type="Gene3D" id="1.20.1310.10">
    <property type="entry name" value="Cullin Repeats"/>
    <property type="match status" value="4"/>
</dbReference>
<organism evidence="14 15">
    <name type="scientific">Pocillopora meandrina</name>
    <dbReference type="NCBI Taxonomy" id="46732"/>
    <lineage>
        <taxon>Eukaryota</taxon>
        <taxon>Metazoa</taxon>
        <taxon>Cnidaria</taxon>
        <taxon>Anthozoa</taxon>
        <taxon>Hexacorallia</taxon>
        <taxon>Scleractinia</taxon>
        <taxon>Astrocoeniina</taxon>
        <taxon>Pocilloporidae</taxon>
        <taxon>Pocillopora</taxon>
    </lineage>
</organism>
<keyword evidence="5" id="KW-0597">Phosphoprotein</keyword>
<dbReference type="GO" id="GO:0006511">
    <property type="term" value="P:ubiquitin-dependent protein catabolic process"/>
    <property type="evidence" value="ECO:0007669"/>
    <property type="project" value="InterPro"/>
</dbReference>
<keyword evidence="15" id="KW-1185">Reference proteome</keyword>
<dbReference type="InterPro" id="IPR001373">
    <property type="entry name" value="Cullin_N"/>
</dbReference>
<name>A0AAU9WSN9_9CNID</name>
<dbReference type="Gene3D" id="3.30.230.130">
    <property type="entry name" value="Cullin, Chain C, Domain 2"/>
    <property type="match status" value="1"/>
</dbReference>
<keyword evidence="8" id="KW-0007">Acetylation</keyword>
<dbReference type="Pfam" id="PF10557">
    <property type="entry name" value="Cullin_Nedd8"/>
    <property type="match status" value="1"/>
</dbReference>
<evidence type="ECO:0000256" key="3">
    <source>
        <dbReference type="ARBA" id="ARBA00006019"/>
    </source>
</evidence>
<dbReference type="SMART" id="SM00182">
    <property type="entry name" value="CULLIN"/>
    <property type="match status" value="1"/>
</dbReference>
<dbReference type="Gene3D" id="1.10.10.10">
    <property type="entry name" value="Winged helix-like DNA-binding domain superfamily/Winged helix DNA-binding domain"/>
    <property type="match status" value="1"/>
</dbReference>
<evidence type="ECO:0000256" key="6">
    <source>
        <dbReference type="ARBA" id="ARBA00022786"/>
    </source>
</evidence>
<protein>
    <recommendedName>
        <fullName evidence="10">Cullin-2</fullName>
    </recommendedName>
</protein>
<dbReference type="InterPro" id="IPR016157">
    <property type="entry name" value="Cullin_CS"/>
</dbReference>
<dbReference type="PROSITE" id="PS01256">
    <property type="entry name" value="CULLIN_1"/>
    <property type="match status" value="1"/>
</dbReference>
<dbReference type="SUPFAM" id="SSF74788">
    <property type="entry name" value="Cullin repeat-like"/>
    <property type="match status" value="1"/>
</dbReference>
<evidence type="ECO:0000256" key="9">
    <source>
        <dbReference type="ARBA" id="ARBA00023242"/>
    </source>
</evidence>
<evidence type="ECO:0000256" key="5">
    <source>
        <dbReference type="ARBA" id="ARBA00022553"/>
    </source>
</evidence>
<dbReference type="Proteomes" id="UP001159428">
    <property type="component" value="Unassembled WGS sequence"/>
</dbReference>
<reference evidence="14 15" key="1">
    <citation type="submission" date="2022-05" db="EMBL/GenBank/DDBJ databases">
        <authorList>
            <consortium name="Genoscope - CEA"/>
            <person name="William W."/>
        </authorList>
    </citation>
    <scope>NUCLEOTIDE SEQUENCE [LARGE SCALE GENOMIC DNA]</scope>
</reference>
<comment type="caution">
    <text evidence="14">The sequence shown here is derived from an EMBL/GenBank/DDBJ whole genome shotgun (WGS) entry which is preliminary data.</text>
</comment>
<dbReference type="Pfam" id="PF00888">
    <property type="entry name" value="Cullin"/>
    <property type="match status" value="1"/>
</dbReference>